<evidence type="ECO:0000313" key="2">
    <source>
        <dbReference type="Proteomes" id="UP000236316"/>
    </source>
</evidence>
<reference evidence="1" key="1">
    <citation type="submission" date="2017-08" db="EMBL/GenBank/DDBJ databases">
        <authorList>
            <consortium name="Urmite Genomes"/>
        </authorList>
    </citation>
    <scope>NUCLEOTIDE SEQUENCE [LARGE SCALE GENOMIC DNA]</scope>
    <source>
        <strain evidence="1">IHUMI-LCC2</strain>
    </source>
</reference>
<gene>
    <name evidence="1" type="ORF">ORPV_824</name>
</gene>
<accession>A0A2I2L5A6</accession>
<dbReference type="KEGG" id="vg:35382655"/>
<dbReference type="GeneID" id="35382655"/>
<protein>
    <submittedName>
        <fullName evidence="1">Uncharacterized protein</fullName>
    </submittedName>
</protein>
<keyword evidence="2" id="KW-1185">Reference proteome</keyword>
<dbReference type="EMBL" id="LT906555">
    <property type="protein sequence ID" value="SNW62728.1"/>
    <property type="molecule type" value="Genomic_DNA"/>
</dbReference>
<name>A0A2I2L5A6_9VIRU</name>
<dbReference type="RefSeq" id="YP_009449030.1">
    <property type="nucleotide sequence ID" value="NC_036594.1"/>
</dbReference>
<proteinExistence type="predicted"/>
<evidence type="ECO:0000313" key="1">
    <source>
        <dbReference type="EMBL" id="SNW62728.1"/>
    </source>
</evidence>
<dbReference type="Proteomes" id="UP000236316">
    <property type="component" value="Segment"/>
</dbReference>
<sequence length="565" mass="66007">MNRIILIGATPSLHLDIPWCVLEEIAICHLIRPRSRYPPYNSNLHIGLLHTLHKIKTITKPSISDIASFINPTIIWNGSLLLKRAYEHLQKFYSHNIENLLPSGDYEIGLQSNSHPFSYNACMLYKIMILAKLSPKYHTSIFQMDRVLSYILKKHNIIDESEIIALNKYLENENESAILEGIPIREINNYEILNYPLEEVNVMCNRDAIIKGAKIYCIDLSHNYFPSLELYYLRYENQCQEPKLKDEFNTIFSSDFYLQNDLNDMCLMEGFTREQILENNAYEILYLCRLTETFYPLKPHHRTNSDCTICGEPIDYNMKDNFVLYGVYGQKLTPYTYSDVKLALDTRLDFSFDEEHNIPDYAIRKLVLMCNKKTDNEEINNDKDALLQSINMIYRAQRDSHEAYNLFAQRYLNMKAIQQSKCQEALLQLLHTGMYMRGWDGKGRYPLSSLDCYNINSKEVERLTLESMNKLDIFLRSWKGRQMIYNLPLIKYNKDSKEYKFSNSKDKGLTILERLNIIKQGQDGTSNINSCIRMSSNWLIASAYRALNCIGIPLGFNIEDLDYIS</sequence>
<organism evidence="1">
    <name type="scientific">Orpheovirus IHUMI-LCC2</name>
    <dbReference type="NCBI Taxonomy" id="2023057"/>
    <lineage>
        <taxon>Viruses</taxon>
        <taxon>Varidnaviria</taxon>
        <taxon>Bamfordvirae</taxon>
        <taxon>Nucleocytoviricota</taxon>
        <taxon>Megaviricetes</taxon>
        <taxon>Pimascovirales</taxon>
        <taxon>Ocovirineae</taxon>
        <taxon>Orpheoviridae</taxon>
        <taxon>Alphaorpheovirus</taxon>
        <taxon>Alphaorpheovirus massiliense</taxon>
    </lineage>
</organism>